<name>A0A445KBD6_GLYSO</name>
<sequence length="409" mass="46437">MEEAQIWAKKVELPAFMGTDPIGWIARAEKFFEVQEIPSFHKLQYAFMSMEGAATHWFYIWSQNNPDSDWESFSTALIKRFEDCHDKNSMEGSGLEFSEAKASSWARKVELPSFDRSIEGGTDLKGSSFECDSDPLQFLKSENRSKEGSVIKNHTLCGGEETKNDEAKLAREKKIEKVMEEEVDPSIKREKHKENEVTNVGCEDNFLDNPITDLIKKEVEAHCFQDSDFHKKIVMVKQKSFMKVVGTTTVLKSWNANLLGEPLALNFVASMADSLAMKLRQKECTEPVMLIKVIWSPPLSLPHRSHRISVCMQGHLDSPQCIERFRKYDHDYAHRLLAKYFSNKNFNGGNIFDLEITVNDEIIKSSSLTCYRSYADPVVGFEDQSSNGSTPPADSQANIPNGKHAVKKN</sequence>
<feature type="region of interest" description="Disordered" evidence="1">
    <location>
        <begin position="382"/>
        <end position="409"/>
    </location>
</feature>
<dbReference type="PANTHER" id="PTHR36078:SF2">
    <property type="entry name" value="OS09G0473966 PROTEIN"/>
    <property type="match status" value="1"/>
</dbReference>
<evidence type="ECO:0008006" key="4">
    <source>
        <dbReference type="Google" id="ProtNLM"/>
    </source>
</evidence>
<dbReference type="AlphaFoldDB" id="A0A445KBD6"/>
<feature type="compositionally biased region" description="Polar residues" evidence="1">
    <location>
        <begin position="383"/>
        <end position="399"/>
    </location>
</feature>
<evidence type="ECO:0000256" key="1">
    <source>
        <dbReference type="SAM" id="MobiDB-lite"/>
    </source>
</evidence>
<dbReference type="PANTHER" id="PTHR36078">
    <property type="entry name" value="BNACNNG21220D PROTEIN"/>
    <property type="match status" value="1"/>
</dbReference>
<dbReference type="EMBL" id="QZWG01000006">
    <property type="protein sequence ID" value="RZC08121.1"/>
    <property type="molecule type" value="Genomic_DNA"/>
</dbReference>
<comment type="caution">
    <text evidence="2">The sequence shown here is derived from an EMBL/GenBank/DDBJ whole genome shotgun (WGS) entry which is preliminary data.</text>
</comment>
<dbReference type="Proteomes" id="UP000289340">
    <property type="component" value="Chromosome 6"/>
</dbReference>
<keyword evidence="3" id="KW-1185">Reference proteome</keyword>
<organism evidence="2 3">
    <name type="scientific">Glycine soja</name>
    <name type="common">Wild soybean</name>
    <dbReference type="NCBI Taxonomy" id="3848"/>
    <lineage>
        <taxon>Eukaryota</taxon>
        <taxon>Viridiplantae</taxon>
        <taxon>Streptophyta</taxon>
        <taxon>Embryophyta</taxon>
        <taxon>Tracheophyta</taxon>
        <taxon>Spermatophyta</taxon>
        <taxon>Magnoliopsida</taxon>
        <taxon>eudicotyledons</taxon>
        <taxon>Gunneridae</taxon>
        <taxon>Pentapetalae</taxon>
        <taxon>rosids</taxon>
        <taxon>fabids</taxon>
        <taxon>Fabales</taxon>
        <taxon>Fabaceae</taxon>
        <taxon>Papilionoideae</taxon>
        <taxon>50 kb inversion clade</taxon>
        <taxon>NPAAA clade</taxon>
        <taxon>indigoferoid/millettioid clade</taxon>
        <taxon>Phaseoleae</taxon>
        <taxon>Glycine</taxon>
        <taxon>Glycine subgen. Soja</taxon>
    </lineage>
</organism>
<proteinExistence type="predicted"/>
<protein>
    <recommendedName>
        <fullName evidence="4">Retrotransposon gag domain-containing protein</fullName>
    </recommendedName>
</protein>
<evidence type="ECO:0000313" key="3">
    <source>
        <dbReference type="Proteomes" id="UP000289340"/>
    </source>
</evidence>
<reference evidence="2 3" key="1">
    <citation type="submission" date="2018-09" db="EMBL/GenBank/DDBJ databases">
        <title>A high-quality reference genome of wild soybean provides a powerful tool to mine soybean genomes.</title>
        <authorList>
            <person name="Xie M."/>
            <person name="Chung C.Y.L."/>
            <person name="Li M.-W."/>
            <person name="Wong F.-L."/>
            <person name="Chan T.-F."/>
            <person name="Lam H.-M."/>
        </authorList>
    </citation>
    <scope>NUCLEOTIDE SEQUENCE [LARGE SCALE GENOMIC DNA]</scope>
    <source>
        <strain evidence="3">cv. W05</strain>
        <tissue evidence="2">Hypocotyl of etiolated seedlings</tissue>
    </source>
</reference>
<gene>
    <name evidence="2" type="ORF">D0Y65_015038</name>
</gene>
<accession>A0A445KBD6</accession>
<evidence type="ECO:0000313" key="2">
    <source>
        <dbReference type="EMBL" id="RZC08121.1"/>
    </source>
</evidence>